<proteinExistence type="predicted"/>
<organism evidence="4 5">
    <name type="scientific">Mycobacterium rhizamassiliense</name>
    <dbReference type="NCBI Taxonomy" id="1841860"/>
    <lineage>
        <taxon>Bacteria</taxon>
        <taxon>Bacillati</taxon>
        <taxon>Actinomycetota</taxon>
        <taxon>Actinomycetes</taxon>
        <taxon>Mycobacteriales</taxon>
        <taxon>Mycobacteriaceae</taxon>
        <taxon>Mycobacterium</taxon>
    </lineage>
</organism>
<dbReference type="Gene3D" id="1.10.10.10">
    <property type="entry name" value="Winged helix-like DNA-binding domain superfamily/Winged helix DNA-binding domain"/>
    <property type="match status" value="1"/>
</dbReference>
<dbReference type="STRING" id="1841860.GCA_900157375_00250"/>
<dbReference type="PIRSF" id="PIRSF036625">
    <property type="entry name" value="GAF_ANTAR"/>
    <property type="match status" value="1"/>
</dbReference>
<dbReference type="Pfam" id="PF03861">
    <property type="entry name" value="ANTAR"/>
    <property type="match status" value="1"/>
</dbReference>
<dbReference type="EMBL" id="FUFA01000001">
    <property type="protein sequence ID" value="SPM32451.1"/>
    <property type="molecule type" value="Genomic_DNA"/>
</dbReference>
<evidence type="ECO:0000259" key="3">
    <source>
        <dbReference type="PROSITE" id="PS50921"/>
    </source>
</evidence>
<evidence type="ECO:0000256" key="1">
    <source>
        <dbReference type="ARBA" id="ARBA00023015"/>
    </source>
</evidence>
<keyword evidence="2" id="KW-0804">Transcription</keyword>
<dbReference type="Gene3D" id="3.30.450.40">
    <property type="match status" value="1"/>
</dbReference>
<evidence type="ECO:0000313" key="4">
    <source>
        <dbReference type="EMBL" id="SPM32451.1"/>
    </source>
</evidence>
<dbReference type="Proteomes" id="UP000240988">
    <property type="component" value="Unassembled WGS sequence"/>
</dbReference>
<dbReference type="PROSITE" id="PS50921">
    <property type="entry name" value="ANTAR"/>
    <property type="match status" value="1"/>
</dbReference>
<gene>
    <name evidence="4" type="ORF">MRAB57_249</name>
</gene>
<keyword evidence="1" id="KW-0805">Transcription regulation</keyword>
<reference evidence="4 5" key="1">
    <citation type="submission" date="2017-01" db="EMBL/GenBank/DDBJ databases">
        <authorList>
            <consortium name="Urmite Genomes"/>
        </authorList>
    </citation>
    <scope>NUCLEOTIDE SEQUENCE [LARGE SCALE GENOMIC DNA]</scope>
    <source>
        <strain evidence="4 5">AB57</strain>
    </source>
</reference>
<name>A0A2U3NLP3_9MYCO</name>
<dbReference type="InterPro" id="IPR036388">
    <property type="entry name" value="WH-like_DNA-bd_sf"/>
</dbReference>
<feature type="non-terminal residue" evidence="4">
    <location>
        <position position="1"/>
    </location>
</feature>
<dbReference type="SUPFAM" id="SSF55781">
    <property type="entry name" value="GAF domain-like"/>
    <property type="match status" value="1"/>
</dbReference>
<evidence type="ECO:0000256" key="2">
    <source>
        <dbReference type="ARBA" id="ARBA00023163"/>
    </source>
</evidence>
<accession>A0A2U3NLP3</accession>
<protein>
    <submittedName>
        <fullName evidence="4">GAF domain</fullName>
    </submittedName>
</protein>
<dbReference type="InterPro" id="IPR012074">
    <property type="entry name" value="GAF_ANTAR"/>
</dbReference>
<dbReference type="GO" id="GO:0003723">
    <property type="term" value="F:RNA binding"/>
    <property type="evidence" value="ECO:0007669"/>
    <property type="project" value="InterPro"/>
</dbReference>
<sequence>LSSQYGPRSTSRKGRFITDSTNAIVAQLADLVASLEREDTDTTTGLRELVDNGARHVAGSQYAGITLAEGGKAVTNVVATHRYPEILDAVQNEYREGPCVAAVWQHHIMHVTDLSLDERWPRYQQYALAQTPIRSILSFELFVEGDTTAALNFYAEEPHAFTEDAVELGAVFASHIALAWSMLRRQDQFRSALATRDVIGQAKGIVMERFNLDAIEAFELLSRLSQQSNTKLHDIAHALVDSEHPLKRRHR</sequence>
<feature type="domain" description="ANTAR" evidence="3">
    <location>
        <begin position="179"/>
        <end position="240"/>
    </location>
</feature>
<dbReference type="InterPro" id="IPR029016">
    <property type="entry name" value="GAF-like_dom_sf"/>
</dbReference>
<dbReference type="InterPro" id="IPR005561">
    <property type="entry name" value="ANTAR"/>
</dbReference>
<dbReference type="SMART" id="SM01012">
    <property type="entry name" value="ANTAR"/>
    <property type="match status" value="1"/>
</dbReference>
<dbReference type="InterPro" id="IPR003018">
    <property type="entry name" value="GAF"/>
</dbReference>
<keyword evidence="5" id="KW-1185">Reference proteome</keyword>
<evidence type="ECO:0000313" key="5">
    <source>
        <dbReference type="Proteomes" id="UP000240988"/>
    </source>
</evidence>
<dbReference type="Pfam" id="PF13185">
    <property type="entry name" value="GAF_2"/>
    <property type="match status" value="1"/>
</dbReference>
<dbReference type="AlphaFoldDB" id="A0A2U3NLP3"/>